<accession>A0A2T0RG86</accession>
<dbReference type="PANTHER" id="PTHR44520:SF2">
    <property type="entry name" value="RESPONSE REGULATOR RCP1"/>
    <property type="match status" value="1"/>
</dbReference>
<reference evidence="3 4" key="1">
    <citation type="submission" date="2018-03" db="EMBL/GenBank/DDBJ databases">
        <title>Genomic Encyclopedia of Archaeal and Bacterial Type Strains, Phase II (KMG-II): from individual species to whole genera.</title>
        <authorList>
            <person name="Goeker M."/>
        </authorList>
    </citation>
    <scope>NUCLEOTIDE SEQUENCE [LARGE SCALE GENOMIC DNA]</scope>
    <source>
        <strain evidence="3 4">DSM 45348</strain>
    </source>
</reference>
<keyword evidence="1" id="KW-0597">Phosphoprotein</keyword>
<feature type="modified residue" description="4-aspartylphosphate" evidence="1">
    <location>
        <position position="65"/>
    </location>
</feature>
<dbReference type="OrthoDB" id="3296480at2"/>
<proteinExistence type="predicted"/>
<dbReference type="InterPro" id="IPR052893">
    <property type="entry name" value="TCS_response_regulator"/>
</dbReference>
<sequence>MVPATVEFLLVQDDPAEELYLREMWETHKVLNRVHAVHDARRAVDFLQRRPPYESAPVPDVVLLDLSLPGHDGRHLLQWLRDRPETGDLPVVVLVDSPAAEWIVRREALPVQGYVTKPVDFARLTDIVRTLESAAFLVVARPS</sequence>
<dbReference type="AlphaFoldDB" id="A0A2T0RG86"/>
<dbReference type="InterPro" id="IPR011006">
    <property type="entry name" value="CheY-like_superfamily"/>
</dbReference>
<evidence type="ECO:0000313" key="3">
    <source>
        <dbReference type="EMBL" id="PRY20178.1"/>
    </source>
</evidence>
<evidence type="ECO:0000256" key="1">
    <source>
        <dbReference type="PROSITE-ProRule" id="PRU00169"/>
    </source>
</evidence>
<organism evidence="3 4">
    <name type="scientific">Pseudosporangium ferrugineum</name>
    <dbReference type="NCBI Taxonomy" id="439699"/>
    <lineage>
        <taxon>Bacteria</taxon>
        <taxon>Bacillati</taxon>
        <taxon>Actinomycetota</taxon>
        <taxon>Actinomycetes</taxon>
        <taxon>Micromonosporales</taxon>
        <taxon>Micromonosporaceae</taxon>
        <taxon>Pseudosporangium</taxon>
    </lineage>
</organism>
<dbReference type="PANTHER" id="PTHR44520">
    <property type="entry name" value="RESPONSE REGULATOR RCP1-RELATED"/>
    <property type="match status" value="1"/>
</dbReference>
<comment type="caution">
    <text evidence="3">The sequence shown here is derived from an EMBL/GenBank/DDBJ whole genome shotgun (WGS) entry which is preliminary data.</text>
</comment>
<evidence type="ECO:0000259" key="2">
    <source>
        <dbReference type="PROSITE" id="PS50110"/>
    </source>
</evidence>
<evidence type="ECO:0000313" key="4">
    <source>
        <dbReference type="Proteomes" id="UP000239209"/>
    </source>
</evidence>
<name>A0A2T0RG86_9ACTN</name>
<dbReference type="RefSeq" id="WP_106130721.1">
    <property type="nucleotide sequence ID" value="NZ_PVZG01000025.1"/>
</dbReference>
<dbReference type="SMART" id="SM00448">
    <property type="entry name" value="REC"/>
    <property type="match status" value="1"/>
</dbReference>
<dbReference type="Gene3D" id="3.40.50.2300">
    <property type="match status" value="1"/>
</dbReference>
<feature type="domain" description="Response regulatory" evidence="2">
    <location>
        <begin position="7"/>
        <end position="132"/>
    </location>
</feature>
<protein>
    <submittedName>
        <fullName evidence="3">Response regulator receiver domain-containing protein</fullName>
    </submittedName>
</protein>
<dbReference type="InterPro" id="IPR001789">
    <property type="entry name" value="Sig_transdc_resp-reg_receiver"/>
</dbReference>
<keyword evidence="4" id="KW-1185">Reference proteome</keyword>
<dbReference type="GO" id="GO:0000160">
    <property type="term" value="P:phosphorelay signal transduction system"/>
    <property type="evidence" value="ECO:0007669"/>
    <property type="project" value="InterPro"/>
</dbReference>
<dbReference type="PROSITE" id="PS50110">
    <property type="entry name" value="RESPONSE_REGULATORY"/>
    <property type="match status" value="1"/>
</dbReference>
<gene>
    <name evidence="3" type="ORF">CLV70_12559</name>
</gene>
<dbReference type="Pfam" id="PF00072">
    <property type="entry name" value="Response_reg"/>
    <property type="match status" value="1"/>
</dbReference>
<dbReference type="SUPFAM" id="SSF52172">
    <property type="entry name" value="CheY-like"/>
    <property type="match status" value="1"/>
</dbReference>
<dbReference type="EMBL" id="PVZG01000025">
    <property type="protein sequence ID" value="PRY20178.1"/>
    <property type="molecule type" value="Genomic_DNA"/>
</dbReference>
<dbReference type="Proteomes" id="UP000239209">
    <property type="component" value="Unassembled WGS sequence"/>
</dbReference>